<feature type="region of interest" description="Disordered" evidence="1">
    <location>
        <begin position="42"/>
        <end position="68"/>
    </location>
</feature>
<feature type="chain" id="PRO_5037801104" description="Tetratricopeptide repeat protein" evidence="2">
    <location>
        <begin position="46"/>
        <end position="217"/>
    </location>
</feature>
<dbReference type="EMBL" id="BOQL01000117">
    <property type="protein sequence ID" value="GIM80836.1"/>
    <property type="molecule type" value="Genomic_DNA"/>
</dbReference>
<name>A0A919SY49_9ACTN</name>
<evidence type="ECO:0000313" key="4">
    <source>
        <dbReference type="Proteomes" id="UP000681340"/>
    </source>
</evidence>
<dbReference type="InterPro" id="IPR011990">
    <property type="entry name" value="TPR-like_helical_dom_sf"/>
</dbReference>
<organism evidence="3 4">
    <name type="scientific">Actinoplanes auranticolor</name>
    <dbReference type="NCBI Taxonomy" id="47988"/>
    <lineage>
        <taxon>Bacteria</taxon>
        <taxon>Bacillati</taxon>
        <taxon>Actinomycetota</taxon>
        <taxon>Actinomycetes</taxon>
        <taxon>Micromonosporales</taxon>
        <taxon>Micromonosporaceae</taxon>
        <taxon>Actinoplanes</taxon>
    </lineage>
</organism>
<sequence>MSGAGHSSAQGVEGGRGSGAMSKLRVTTAAASAVSLAMGAGPALAADPPVGPASSVSRRSRTRRSAGTVLHRTGDRAGAADALAVAVERSREVGSRLGMATGLVFLGTLRRENGDPTAAIETLTEAIDLVRDLGVRGGEVEALNELGAAYRALALAQEIDSAIDEAHSYAGLGRTELAADRRAAAGEHLRAALALFTKVGTGEAAEVAAELERLDAG</sequence>
<evidence type="ECO:0000256" key="1">
    <source>
        <dbReference type="SAM" id="MobiDB-lite"/>
    </source>
</evidence>
<evidence type="ECO:0000313" key="3">
    <source>
        <dbReference type="EMBL" id="GIM80836.1"/>
    </source>
</evidence>
<comment type="caution">
    <text evidence="3">The sequence shown here is derived from an EMBL/GenBank/DDBJ whole genome shotgun (WGS) entry which is preliminary data.</text>
</comment>
<evidence type="ECO:0008006" key="5">
    <source>
        <dbReference type="Google" id="ProtNLM"/>
    </source>
</evidence>
<feature type="signal peptide" evidence="2">
    <location>
        <begin position="1"/>
        <end position="45"/>
    </location>
</feature>
<keyword evidence="4" id="KW-1185">Reference proteome</keyword>
<gene>
    <name evidence="3" type="ORF">Aau02nite_92290</name>
</gene>
<protein>
    <recommendedName>
        <fullName evidence="5">Tetratricopeptide repeat protein</fullName>
    </recommendedName>
</protein>
<keyword evidence="2" id="KW-0732">Signal</keyword>
<dbReference type="SUPFAM" id="SSF48452">
    <property type="entry name" value="TPR-like"/>
    <property type="match status" value="1"/>
</dbReference>
<accession>A0A919SY49</accession>
<evidence type="ECO:0000256" key="2">
    <source>
        <dbReference type="SAM" id="SignalP"/>
    </source>
</evidence>
<reference evidence="3" key="1">
    <citation type="submission" date="2021-03" db="EMBL/GenBank/DDBJ databases">
        <title>Whole genome shotgun sequence of Actinoplanes auranticolor NBRC 12245.</title>
        <authorList>
            <person name="Komaki H."/>
            <person name="Tamura T."/>
        </authorList>
    </citation>
    <scope>NUCLEOTIDE SEQUENCE</scope>
    <source>
        <strain evidence="3">NBRC 12245</strain>
    </source>
</reference>
<dbReference type="Proteomes" id="UP000681340">
    <property type="component" value="Unassembled WGS sequence"/>
</dbReference>
<dbReference type="Gene3D" id="1.25.40.10">
    <property type="entry name" value="Tetratricopeptide repeat domain"/>
    <property type="match status" value="2"/>
</dbReference>
<dbReference type="AlphaFoldDB" id="A0A919SY49"/>
<proteinExistence type="predicted"/>